<keyword evidence="8" id="KW-1185">Reference proteome</keyword>
<dbReference type="OrthoDB" id="5946219at2759"/>
<dbReference type="PROSITE" id="PS51076">
    <property type="entry name" value="MH2"/>
    <property type="match status" value="1"/>
</dbReference>
<dbReference type="InterPro" id="IPR013019">
    <property type="entry name" value="MAD_homology_MH1"/>
</dbReference>
<dbReference type="GO" id="GO:0050793">
    <property type="term" value="P:regulation of developmental process"/>
    <property type="evidence" value="ECO:0007669"/>
    <property type="project" value="UniProtKB-ARBA"/>
</dbReference>
<dbReference type="GO" id="GO:0060395">
    <property type="term" value="P:SMAD protein signal transduction"/>
    <property type="evidence" value="ECO:0007669"/>
    <property type="project" value="TreeGrafter"/>
</dbReference>
<dbReference type="GO" id="GO:0009791">
    <property type="term" value="P:post-embryonic development"/>
    <property type="evidence" value="ECO:0007669"/>
    <property type="project" value="UniProtKB-ARBA"/>
</dbReference>
<protein>
    <submittedName>
        <fullName evidence="6">Mothers against decapentaplegic -like protein 6</fullName>
    </submittedName>
</protein>
<keyword evidence="1" id="KW-0805">Transcription regulation</keyword>
<organism evidence="6">
    <name type="scientific">Sarcoptes scabiei</name>
    <name type="common">Itch mite</name>
    <name type="synonym">Acarus scabiei</name>
    <dbReference type="NCBI Taxonomy" id="52283"/>
    <lineage>
        <taxon>Eukaryota</taxon>
        <taxon>Metazoa</taxon>
        <taxon>Ecdysozoa</taxon>
        <taxon>Arthropoda</taxon>
        <taxon>Chelicerata</taxon>
        <taxon>Arachnida</taxon>
        <taxon>Acari</taxon>
        <taxon>Acariformes</taxon>
        <taxon>Sarcoptiformes</taxon>
        <taxon>Astigmata</taxon>
        <taxon>Psoroptidia</taxon>
        <taxon>Sarcoptoidea</taxon>
        <taxon>Sarcoptidae</taxon>
        <taxon>Sarcoptinae</taxon>
        <taxon>Sarcoptes</taxon>
    </lineage>
</organism>
<dbReference type="GO" id="GO:0070411">
    <property type="term" value="F:I-SMAD binding"/>
    <property type="evidence" value="ECO:0007669"/>
    <property type="project" value="TreeGrafter"/>
</dbReference>
<dbReference type="GO" id="GO:0030154">
    <property type="term" value="P:cell differentiation"/>
    <property type="evidence" value="ECO:0007669"/>
    <property type="project" value="TreeGrafter"/>
</dbReference>
<dbReference type="Gene3D" id="2.60.200.10">
    <property type="match status" value="1"/>
</dbReference>
<dbReference type="GO" id="GO:0006357">
    <property type="term" value="P:regulation of transcription by RNA polymerase II"/>
    <property type="evidence" value="ECO:0007669"/>
    <property type="project" value="TreeGrafter"/>
</dbReference>
<dbReference type="PANTHER" id="PTHR13703">
    <property type="entry name" value="SMAD"/>
    <property type="match status" value="1"/>
</dbReference>
<dbReference type="SUPFAM" id="SSF49879">
    <property type="entry name" value="SMAD/FHA domain"/>
    <property type="match status" value="1"/>
</dbReference>
<proteinExistence type="predicted"/>
<dbReference type="Proteomes" id="UP000070412">
    <property type="component" value="Unassembled WGS sequence"/>
</dbReference>
<feature type="domain" description="MH1" evidence="4">
    <location>
        <begin position="60"/>
        <end position="230"/>
    </location>
</feature>
<feature type="region of interest" description="Disordered" evidence="3">
    <location>
        <begin position="35"/>
        <end position="55"/>
    </location>
</feature>
<dbReference type="EnsemblMetazoa" id="SSS_8125s_mrna">
    <property type="protein sequence ID" value="KAF7491156.1"/>
    <property type="gene ID" value="SSS_8125"/>
</dbReference>
<dbReference type="PANTHER" id="PTHR13703:SF54">
    <property type="entry name" value="MOTHERS AGAINST DECAPENTAPLEGIC HOMOLOG"/>
    <property type="match status" value="1"/>
</dbReference>
<reference evidence="6" key="2">
    <citation type="submission" date="2020-01" db="EMBL/GenBank/DDBJ databases">
        <authorList>
            <person name="Korhonen P.K.K."/>
            <person name="Guangxu M.G."/>
            <person name="Wang T.W."/>
            <person name="Stroehlein A.J.S."/>
            <person name="Young N.D."/>
            <person name="Ang C.-S.A."/>
            <person name="Fernando D.W.F."/>
            <person name="Lu H.L."/>
            <person name="Taylor S.T."/>
            <person name="Ehtesham M.E.M."/>
            <person name="Najaraj S.H.N."/>
            <person name="Harsha G.H.G."/>
            <person name="Madugundu A.M."/>
            <person name="Renuse S.R."/>
            <person name="Holt D.H."/>
            <person name="Pandey A.P."/>
            <person name="Papenfuss A.P."/>
            <person name="Gasser R.B.G."/>
            <person name="Fischer K.F."/>
        </authorList>
    </citation>
    <scope>NUCLEOTIDE SEQUENCE</scope>
    <source>
        <strain evidence="6">SSS_KF_BRIS2020</strain>
    </source>
</reference>
<dbReference type="GO" id="GO:0071144">
    <property type="term" value="C:heteromeric SMAD protein complex"/>
    <property type="evidence" value="ECO:0007669"/>
    <property type="project" value="TreeGrafter"/>
</dbReference>
<dbReference type="InterPro" id="IPR013790">
    <property type="entry name" value="Dwarfin"/>
</dbReference>
<dbReference type="InterPro" id="IPR017855">
    <property type="entry name" value="SMAD-like_dom_sf"/>
</dbReference>
<reference evidence="7" key="3">
    <citation type="submission" date="2022-06" db="UniProtKB">
        <authorList>
            <consortium name="EnsemblMetazoa"/>
        </authorList>
    </citation>
    <scope>IDENTIFICATION</scope>
</reference>
<evidence type="ECO:0000259" key="5">
    <source>
        <dbReference type="PROSITE" id="PS51076"/>
    </source>
</evidence>
<name>A0A834R6V5_SARSC</name>
<dbReference type="GO" id="GO:0051239">
    <property type="term" value="P:regulation of multicellular organismal process"/>
    <property type="evidence" value="ECO:0007669"/>
    <property type="project" value="UniProtKB-ARBA"/>
</dbReference>
<dbReference type="Gene3D" id="3.90.520.10">
    <property type="entry name" value="SMAD MH1 domain"/>
    <property type="match status" value="1"/>
</dbReference>
<evidence type="ECO:0000256" key="3">
    <source>
        <dbReference type="SAM" id="MobiDB-lite"/>
    </source>
</evidence>
<feature type="compositionally biased region" description="Acidic residues" evidence="3">
    <location>
        <begin position="38"/>
        <end position="52"/>
    </location>
</feature>
<evidence type="ECO:0000313" key="7">
    <source>
        <dbReference type="EnsemblMetazoa" id="KAF7491156.1"/>
    </source>
</evidence>
<evidence type="ECO:0000313" key="8">
    <source>
        <dbReference type="Proteomes" id="UP000070412"/>
    </source>
</evidence>
<dbReference type="EMBL" id="WVUK01000060">
    <property type="protein sequence ID" value="KAF7491156.1"/>
    <property type="molecule type" value="Genomic_DNA"/>
</dbReference>
<evidence type="ECO:0000259" key="4">
    <source>
        <dbReference type="PROSITE" id="PS51075"/>
    </source>
</evidence>
<dbReference type="AlphaFoldDB" id="A0A834R6V5"/>
<reference evidence="8" key="1">
    <citation type="journal article" date="2020" name="PLoS Negl. Trop. Dis.">
        <title>High-quality nuclear genome for Sarcoptes scabiei-A critical resource for a neglected parasite.</title>
        <authorList>
            <person name="Korhonen P.K."/>
            <person name="Gasser R.B."/>
            <person name="Ma G."/>
            <person name="Wang T."/>
            <person name="Stroehlein A.J."/>
            <person name="Young N.D."/>
            <person name="Ang C.S."/>
            <person name="Fernando D.D."/>
            <person name="Lu H.C."/>
            <person name="Taylor S."/>
            <person name="Reynolds S.L."/>
            <person name="Mofiz E."/>
            <person name="Najaraj S.H."/>
            <person name="Gowda H."/>
            <person name="Madugundu A."/>
            <person name="Renuse S."/>
            <person name="Holt D."/>
            <person name="Pandey A."/>
            <person name="Papenfuss A.T."/>
            <person name="Fischer K."/>
        </authorList>
    </citation>
    <scope>NUCLEOTIDE SEQUENCE [LARGE SCALE GENOMIC DNA]</scope>
</reference>
<evidence type="ECO:0000256" key="2">
    <source>
        <dbReference type="ARBA" id="ARBA00023163"/>
    </source>
</evidence>
<gene>
    <name evidence="6" type="ORF">SSS_8125</name>
</gene>
<evidence type="ECO:0000313" key="6">
    <source>
        <dbReference type="EMBL" id="KAF7491156.1"/>
    </source>
</evidence>
<accession>A0A834R6V5</accession>
<evidence type="ECO:0000256" key="1">
    <source>
        <dbReference type="ARBA" id="ARBA00023015"/>
    </source>
</evidence>
<dbReference type="GO" id="GO:0140416">
    <property type="term" value="F:transcription regulator inhibitor activity"/>
    <property type="evidence" value="ECO:0007669"/>
    <property type="project" value="TreeGrafter"/>
</dbReference>
<dbReference type="GO" id="GO:0009653">
    <property type="term" value="P:anatomical structure morphogenesis"/>
    <property type="evidence" value="ECO:0007669"/>
    <property type="project" value="TreeGrafter"/>
</dbReference>
<dbReference type="InterPro" id="IPR001132">
    <property type="entry name" value="SMAD_dom_Dwarfin-type"/>
</dbReference>
<sequence length="473" mass="55849">MYLLRRIVEKNLIGRLIERLRIDYDDDFVSNSSSINADFDEDGDDDDDDEEKVNENNTCSSHLRFLFRRTCPNNLDTSACCDCFDPKRSERNRFQNSLRLFLQEFTENDLLELEKIIENRGQYIGDCLFRSQRSSSKKSISKSDQNHQRNSYKRSSRFRMFLHLFVHVHRQTFLSSPDFDWFRLISNNLIQPLPWCSNYHRNQNCASIAKTDEFCFNPLHWAILDSELSDQNDDIKFSSITNPTIDEDLASDQNLRSETISSNRYEYSIDSDGNTRQANWCMISYWNYREKILSNIKIDGEYFNIQSSEIMVDNNNFNSVAMHHQNFQCNQSMKNSNLNPSQQLLLQRNRSSAKIDKVIAKIGLGVTIFKDQSCNVYLYNRSHDCPVYVHSHTFNDCLQEQMFKVIKVMPGHYLKAFDSKLSNWKRSKINEMKSRTTKIDFDSFRFSFFKGFGTDYHRSEIMQCPCWIEVMLQ</sequence>
<feature type="domain" description="MH2" evidence="5">
    <location>
        <begin position="280"/>
        <end position="473"/>
    </location>
</feature>
<dbReference type="InterPro" id="IPR036578">
    <property type="entry name" value="SMAD_MH1_sf"/>
</dbReference>
<keyword evidence="2" id="KW-0804">Transcription</keyword>
<dbReference type="SMART" id="SM00524">
    <property type="entry name" value="DWB"/>
    <property type="match status" value="1"/>
</dbReference>
<dbReference type="PROSITE" id="PS51075">
    <property type="entry name" value="MH1"/>
    <property type="match status" value="1"/>
</dbReference>
<dbReference type="Pfam" id="PF03166">
    <property type="entry name" value="MH2"/>
    <property type="match status" value="1"/>
</dbReference>
<dbReference type="InterPro" id="IPR008984">
    <property type="entry name" value="SMAD_FHA_dom_sf"/>
</dbReference>